<dbReference type="EMBL" id="FNBK01000003">
    <property type="protein sequence ID" value="SDF05165.1"/>
    <property type="molecule type" value="Genomic_DNA"/>
</dbReference>
<evidence type="ECO:0000259" key="2">
    <source>
        <dbReference type="Pfam" id="PF25205"/>
    </source>
</evidence>
<gene>
    <name evidence="3" type="ORF">SAMN05216218_103197</name>
</gene>
<evidence type="ECO:0000313" key="4">
    <source>
        <dbReference type="Proteomes" id="UP000199076"/>
    </source>
</evidence>
<proteinExistence type="predicted"/>
<name>A0A1G7HXP1_9EURY</name>
<dbReference type="Proteomes" id="UP000199076">
    <property type="component" value="Unassembled WGS sequence"/>
</dbReference>
<keyword evidence="4" id="KW-1185">Reference proteome</keyword>
<dbReference type="STRING" id="660518.SAMN05216218_103197"/>
<evidence type="ECO:0000313" key="3">
    <source>
        <dbReference type="EMBL" id="SDF05165.1"/>
    </source>
</evidence>
<feature type="domain" description="DUF7835" evidence="2">
    <location>
        <begin position="11"/>
        <end position="76"/>
    </location>
</feature>
<accession>A0A1G7HXP1</accession>
<dbReference type="AlphaFoldDB" id="A0A1G7HXP1"/>
<sequence>MLSSVRVRGTMSATNDGGDGMTEECEECRRETPHEVSVQILTESATPENAEYSREPYRVSECRVCGARTVLRMNNA</sequence>
<feature type="region of interest" description="Disordered" evidence="1">
    <location>
        <begin position="1"/>
        <end position="53"/>
    </location>
</feature>
<dbReference type="InterPro" id="IPR057157">
    <property type="entry name" value="DUF7835"/>
</dbReference>
<organism evidence="3 4">
    <name type="scientific">Halorientalis regularis</name>
    <dbReference type="NCBI Taxonomy" id="660518"/>
    <lineage>
        <taxon>Archaea</taxon>
        <taxon>Methanobacteriati</taxon>
        <taxon>Methanobacteriota</taxon>
        <taxon>Stenosarchaea group</taxon>
        <taxon>Halobacteria</taxon>
        <taxon>Halobacteriales</taxon>
        <taxon>Haloarculaceae</taxon>
        <taxon>Halorientalis</taxon>
    </lineage>
</organism>
<evidence type="ECO:0000256" key="1">
    <source>
        <dbReference type="SAM" id="MobiDB-lite"/>
    </source>
</evidence>
<protein>
    <recommendedName>
        <fullName evidence="2">DUF7835 domain-containing protein</fullName>
    </recommendedName>
</protein>
<reference evidence="4" key="1">
    <citation type="submission" date="2016-10" db="EMBL/GenBank/DDBJ databases">
        <authorList>
            <person name="Varghese N."/>
            <person name="Submissions S."/>
        </authorList>
    </citation>
    <scope>NUCLEOTIDE SEQUENCE [LARGE SCALE GENOMIC DNA]</scope>
    <source>
        <strain evidence="4">IBRC-M 10760</strain>
    </source>
</reference>
<dbReference type="Pfam" id="PF25205">
    <property type="entry name" value="DUF7835"/>
    <property type="match status" value="1"/>
</dbReference>